<organism evidence="2 3">
    <name type="scientific">Cryomyces antarcticus</name>
    <dbReference type="NCBI Taxonomy" id="329879"/>
    <lineage>
        <taxon>Eukaryota</taxon>
        <taxon>Fungi</taxon>
        <taxon>Dikarya</taxon>
        <taxon>Ascomycota</taxon>
        <taxon>Pezizomycotina</taxon>
        <taxon>Dothideomycetes</taxon>
        <taxon>Dothideomycetes incertae sedis</taxon>
        <taxon>Cryomyces</taxon>
    </lineage>
</organism>
<proteinExistence type="predicted"/>
<feature type="non-terminal residue" evidence="2">
    <location>
        <position position="1"/>
    </location>
</feature>
<name>A0ABR0IVE0_9PEZI</name>
<dbReference type="EMBL" id="JAVRRA010028001">
    <property type="protein sequence ID" value="KAK5047395.1"/>
    <property type="molecule type" value="Genomic_DNA"/>
</dbReference>
<evidence type="ECO:0000313" key="3">
    <source>
        <dbReference type="Proteomes" id="UP001357485"/>
    </source>
</evidence>
<sequence length="169" mass="18567">EDSSPTKADIKNSYAQSAPIEHEDSSSDSSTDEDEADWELDEAADALESKKTSAAKRDLTGAVDIPHLIESFIAEHPAPSATARLPCPVIIPQRRPHNKKRGFVRAYAPVLAECGIDSATFMSFLKLFHQASKVWFLHHPAFLDSPPLPLFSSPSTIYTIHLKAHVIHA</sequence>
<keyword evidence="3" id="KW-1185">Reference proteome</keyword>
<feature type="non-terminal residue" evidence="2">
    <location>
        <position position="169"/>
    </location>
</feature>
<evidence type="ECO:0000313" key="2">
    <source>
        <dbReference type="EMBL" id="KAK5047395.1"/>
    </source>
</evidence>
<reference evidence="2 3" key="1">
    <citation type="submission" date="2023-08" db="EMBL/GenBank/DDBJ databases">
        <title>Black Yeasts Isolated from many extreme environments.</title>
        <authorList>
            <person name="Coleine C."/>
            <person name="Stajich J.E."/>
            <person name="Selbmann L."/>
        </authorList>
    </citation>
    <scope>NUCLEOTIDE SEQUENCE [LARGE SCALE GENOMIC DNA]</scope>
    <source>
        <strain evidence="2 3">CCFEE 536</strain>
    </source>
</reference>
<dbReference type="Proteomes" id="UP001357485">
    <property type="component" value="Unassembled WGS sequence"/>
</dbReference>
<evidence type="ECO:0000256" key="1">
    <source>
        <dbReference type="SAM" id="MobiDB-lite"/>
    </source>
</evidence>
<feature type="region of interest" description="Disordered" evidence="1">
    <location>
        <begin position="1"/>
        <end position="38"/>
    </location>
</feature>
<accession>A0ABR0IVE0</accession>
<dbReference type="PANTHER" id="PTHR38887:SF1">
    <property type="entry name" value="RAS MODIFICATION PROTEIN ERF4"/>
    <property type="match status" value="1"/>
</dbReference>
<protein>
    <submittedName>
        <fullName evidence="2">Uncharacterized protein</fullName>
    </submittedName>
</protein>
<dbReference type="InterPro" id="IPR053221">
    <property type="entry name" value="Burnettramic_acid_biosynth"/>
</dbReference>
<comment type="caution">
    <text evidence="2">The sequence shown here is derived from an EMBL/GenBank/DDBJ whole genome shotgun (WGS) entry which is preliminary data.</text>
</comment>
<dbReference type="PANTHER" id="PTHR38887">
    <property type="entry name" value="CHROMOSOME 21, WHOLE GENOME SHOTGUN SEQUENCE"/>
    <property type="match status" value="1"/>
</dbReference>
<gene>
    <name evidence="2" type="ORF">LTR16_011159</name>
</gene>